<protein>
    <submittedName>
        <fullName evidence="3">Uncharacterized protein</fullName>
    </submittedName>
</protein>
<dbReference type="GO" id="GO:0003352">
    <property type="term" value="P:regulation of cilium movement"/>
    <property type="evidence" value="ECO:0007669"/>
    <property type="project" value="InterPro"/>
</dbReference>
<evidence type="ECO:0000313" key="3">
    <source>
        <dbReference type="EMBL" id="GAQ87001.1"/>
    </source>
</evidence>
<gene>
    <name evidence="3" type="ORF">KFL_003250040</name>
</gene>
<dbReference type="STRING" id="105231.A0A1Y1ID25"/>
<dbReference type="OMA" id="YRKQEEW"/>
<reference evidence="3 4" key="1">
    <citation type="journal article" date="2014" name="Nat. Commun.">
        <title>Klebsormidium flaccidum genome reveals primary factors for plant terrestrial adaptation.</title>
        <authorList>
            <person name="Hori K."/>
            <person name="Maruyama F."/>
            <person name="Fujisawa T."/>
            <person name="Togashi T."/>
            <person name="Yamamoto N."/>
            <person name="Seo M."/>
            <person name="Sato S."/>
            <person name="Yamada T."/>
            <person name="Mori H."/>
            <person name="Tajima N."/>
            <person name="Moriyama T."/>
            <person name="Ikeuchi M."/>
            <person name="Watanabe M."/>
            <person name="Wada H."/>
            <person name="Kobayashi K."/>
            <person name="Saito M."/>
            <person name="Masuda T."/>
            <person name="Sasaki-Sekimoto Y."/>
            <person name="Mashiguchi K."/>
            <person name="Awai K."/>
            <person name="Shimojima M."/>
            <person name="Masuda S."/>
            <person name="Iwai M."/>
            <person name="Nobusawa T."/>
            <person name="Narise T."/>
            <person name="Kondo S."/>
            <person name="Saito H."/>
            <person name="Sato R."/>
            <person name="Murakawa M."/>
            <person name="Ihara Y."/>
            <person name="Oshima-Yamada Y."/>
            <person name="Ohtaka K."/>
            <person name="Satoh M."/>
            <person name="Sonobe K."/>
            <person name="Ishii M."/>
            <person name="Ohtani R."/>
            <person name="Kanamori-Sato M."/>
            <person name="Honoki R."/>
            <person name="Miyazaki D."/>
            <person name="Mochizuki H."/>
            <person name="Umetsu J."/>
            <person name="Higashi K."/>
            <person name="Shibata D."/>
            <person name="Kamiya Y."/>
            <person name="Sato N."/>
            <person name="Nakamura Y."/>
            <person name="Tabata S."/>
            <person name="Ida S."/>
            <person name="Kurokawa K."/>
            <person name="Ohta H."/>
        </authorList>
    </citation>
    <scope>NUCLEOTIDE SEQUENCE [LARGE SCALE GENOMIC DNA]</scope>
    <source>
        <strain evidence="3 4">NIES-2285</strain>
    </source>
</reference>
<keyword evidence="4" id="KW-1185">Reference proteome</keyword>
<dbReference type="OrthoDB" id="276065at2759"/>
<dbReference type="EMBL" id="DF237274">
    <property type="protein sequence ID" value="GAQ87001.1"/>
    <property type="molecule type" value="Genomic_DNA"/>
</dbReference>
<name>A0A1Y1ID25_KLENI</name>
<dbReference type="InterPro" id="IPR021298">
    <property type="entry name" value="CFAP298"/>
</dbReference>
<proteinExistence type="inferred from homology"/>
<dbReference type="AlphaFoldDB" id="A0A1Y1ID25"/>
<dbReference type="Proteomes" id="UP000054558">
    <property type="component" value="Unassembled WGS sequence"/>
</dbReference>
<feature type="compositionally biased region" description="Basic and acidic residues" evidence="2">
    <location>
        <begin position="86"/>
        <end position="95"/>
    </location>
</feature>
<feature type="compositionally biased region" description="Basic and acidic residues" evidence="2">
    <location>
        <begin position="66"/>
        <end position="79"/>
    </location>
</feature>
<comment type="similarity">
    <text evidence="1">Belongs to the CFAP298 family.</text>
</comment>
<accession>A0A1Y1ID25</accession>
<dbReference type="PANTHER" id="PTHR13238">
    <property type="entry name" value="PROTEIN C21ORF59"/>
    <property type="match status" value="1"/>
</dbReference>
<organism evidence="3 4">
    <name type="scientific">Klebsormidium nitens</name>
    <name type="common">Green alga</name>
    <name type="synonym">Ulothrix nitens</name>
    <dbReference type="NCBI Taxonomy" id="105231"/>
    <lineage>
        <taxon>Eukaryota</taxon>
        <taxon>Viridiplantae</taxon>
        <taxon>Streptophyta</taxon>
        <taxon>Klebsormidiophyceae</taxon>
        <taxon>Klebsormidiales</taxon>
        <taxon>Klebsormidiaceae</taxon>
        <taxon>Klebsormidium</taxon>
    </lineage>
</organism>
<feature type="region of interest" description="Disordered" evidence="2">
    <location>
        <begin position="48"/>
        <end position="103"/>
    </location>
</feature>
<evidence type="ECO:0000313" key="4">
    <source>
        <dbReference type="Proteomes" id="UP000054558"/>
    </source>
</evidence>
<evidence type="ECO:0000256" key="2">
    <source>
        <dbReference type="SAM" id="MobiDB-lite"/>
    </source>
</evidence>
<sequence length="278" mass="30582">MVLIHVKRSEEDQFLFETTCSEEVDTLIRQLVNITNLRGRISRLQQEGEQLAKHGPARPPEDDDAAEKLAEVSLSEREGSQAGENHCADPSERRTGAAPSPEAAEALRKALAEAAAYISKDQVANKVALTEARLREVVDSIREAVHRCFPDGLPAYDPVRQELEVGTTAADSEVDPNTATLWWAGKELLRGNKLSQHVGKNEKTKVVAKLQKKGVGPPSREPPADAETQKAMMAWYFKKQQEEKALAEDDDDAFTNSAWANPKALKSAFSGVGNITWK</sequence>
<dbReference type="Pfam" id="PF11069">
    <property type="entry name" value="CFAP298"/>
    <property type="match status" value="1"/>
</dbReference>
<dbReference type="PANTHER" id="PTHR13238:SF0">
    <property type="entry name" value="CILIA- AND FLAGELLA-ASSOCIATED PROTEIN 298"/>
    <property type="match status" value="1"/>
</dbReference>
<evidence type="ECO:0000256" key="1">
    <source>
        <dbReference type="ARBA" id="ARBA00009619"/>
    </source>
</evidence>